<dbReference type="AlphaFoldDB" id="A0A8J3HSD4"/>
<dbReference type="RefSeq" id="WP_220192283.1">
    <property type="nucleotide sequence ID" value="NZ_BNJF01000001.1"/>
</dbReference>
<evidence type="ECO:0000313" key="2">
    <source>
        <dbReference type="Proteomes" id="UP000612362"/>
    </source>
</evidence>
<gene>
    <name evidence="1" type="ORF">KSX_09420</name>
</gene>
<organism evidence="1 2">
    <name type="scientific">Ktedonospora formicarum</name>
    <dbReference type="NCBI Taxonomy" id="2778364"/>
    <lineage>
        <taxon>Bacteria</taxon>
        <taxon>Bacillati</taxon>
        <taxon>Chloroflexota</taxon>
        <taxon>Ktedonobacteria</taxon>
        <taxon>Ktedonobacterales</taxon>
        <taxon>Ktedonobacteraceae</taxon>
        <taxon>Ktedonospora</taxon>
    </lineage>
</organism>
<keyword evidence="2" id="KW-1185">Reference proteome</keyword>
<name>A0A8J3HSD4_9CHLR</name>
<sequence>MNHIVSDRLCCGPHIVGYQIYHNDAFRYLQINGRLVKLSPTEYKLCIRLLRHFEWLQQFALYQREHPYSEAPNVYVSFEELRHGANLAERSHVTKHLSNANSKLRVHGISIICVNEYGYTLDFQRVSPIRTSA</sequence>
<accession>A0A8J3HSD4</accession>
<evidence type="ECO:0000313" key="1">
    <source>
        <dbReference type="EMBL" id="GHO42779.1"/>
    </source>
</evidence>
<comment type="caution">
    <text evidence="1">The sequence shown here is derived from an EMBL/GenBank/DDBJ whole genome shotgun (WGS) entry which is preliminary data.</text>
</comment>
<proteinExistence type="predicted"/>
<dbReference type="EMBL" id="BNJF01000001">
    <property type="protein sequence ID" value="GHO42779.1"/>
    <property type="molecule type" value="Genomic_DNA"/>
</dbReference>
<dbReference type="Proteomes" id="UP000612362">
    <property type="component" value="Unassembled WGS sequence"/>
</dbReference>
<reference evidence="1" key="1">
    <citation type="submission" date="2020-10" db="EMBL/GenBank/DDBJ databases">
        <title>Taxonomic study of unclassified bacteria belonging to the class Ktedonobacteria.</title>
        <authorList>
            <person name="Yabe S."/>
            <person name="Wang C.M."/>
            <person name="Zheng Y."/>
            <person name="Sakai Y."/>
            <person name="Cavaletti L."/>
            <person name="Monciardini P."/>
            <person name="Donadio S."/>
        </authorList>
    </citation>
    <scope>NUCLEOTIDE SEQUENCE</scope>
    <source>
        <strain evidence="1">SOSP1-1</strain>
    </source>
</reference>
<protein>
    <submittedName>
        <fullName evidence="1">Uncharacterized protein</fullName>
    </submittedName>
</protein>